<dbReference type="InterPro" id="IPR001279">
    <property type="entry name" value="Metallo-B-lactamas"/>
</dbReference>
<evidence type="ECO:0000313" key="2">
    <source>
        <dbReference type="EMBL" id="VAW01674.1"/>
    </source>
</evidence>
<feature type="domain" description="Metallo-beta-lactamase" evidence="1">
    <location>
        <begin position="34"/>
        <end position="222"/>
    </location>
</feature>
<accession>A0A3B0SYQ7</accession>
<gene>
    <name evidence="2" type="ORF">MNBD_ALPHA01-1200</name>
</gene>
<proteinExistence type="predicted"/>
<dbReference type="CDD" id="cd16279">
    <property type="entry name" value="metallo-hydrolase-like_MBL-fold"/>
    <property type="match status" value="1"/>
</dbReference>
<evidence type="ECO:0000259" key="1">
    <source>
        <dbReference type="SMART" id="SM00849"/>
    </source>
</evidence>
<protein>
    <submittedName>
        <fullName evidence="2">Metal-dependent hydrolases of the beta-lactamase superfamily I PhnP protein</fullName>
    </submittedName>
</protein>
<keyword evidence="2" id="KW-0378">Hydrolase</keyword>
<organism evidence="2">
    <name type="scientific">hydrothermal vent metagenome</name>
    <dbReference type="NCBI Taxonomy" id="652676"/>
    <lineage>
        <taxon>unclassified sequences</taxon>
        <taxon>metagenomes</taxon>
        <taxon>ecological metagenomes</taxon>
    </lineage>
</organism>
<dbReference type="SMART" id="SM00849">
    <property type="entry name" value="Lactamase_B"/>
    <property type="match status" value="1"/>
</dbReference>
<dbReference type="PANTHER" id="PTHR42663:SF6">
    <property type="entry name" value="HYDROLASE C777.06C-RELATED"/>
    <property type="match status" value="1"/>
</dbReference>
<reference evidence="2" key="1">
    <citation type="submission" date="2018-06" db="EMBL/GenBank/DDBJ databases">
        <authorList>
            <person name="Zhirakovskaya E."/>
        </authorList>
    </citation>
    <scope>NUCLEOTIDE SEQUENCE</scope>
</reference>
<sequence length="251" mass="28834">MKITILGCGTSSGVPKIGGKWGVCDPDNPKNRRRRSSILVEDNETKILIDTTPDLREQCLDANICHLDGVLYTHDHADHTHGIDDLRAIFHIMKRRLDIYGNQETLAILHRRFDYIFKSRDGYPAILNSHVTDNQEFHIGPVPVQPFDLIHGNGVTLGYRLDKMAYTTDLNAIPEKSEVFLQGLDLWIVDALRPWPHPTHSHLDQTLGWIEKFKPKRAILTHMTWDMDYETLKKMLPKHIEPAYDGMIINI</sequence>
<dbReference type="PANTHER" id="PTHR42663">
    <property type="entry name" value="HYDROLASE C777.06C-RELATED-RELATED"/>
    <property type="match status" value="1"/>
</dbReference>
<dbReference type="GO" id="GO:0016787">
    <property type="term" value="F:hydrolase activity"/>
    <property type="evidence" value="ECO:0007669"/>
    <property type="project" value="UniProtKB-KW"/>
</dbReference>
<dbReference type="AlphaFoldDB" id="A0A3B0SYQ7"/>
<dbReference type="InterPro" id="IPR036866">
    <property type="entry name" value="RibonucZ/Hydroxyglut_hydro"/>
</dbReference>
<dbReference type="SUPFAM" id="SSF56281">
    <property type="entry name" value="Metallo-hydrolase/oxidoreductase"/>
    <property type="match status" value="1"/>
</dbReference>
<name>A0A3B0SYQ7_9ZZZZ</name>
<dbReference type="Pfam" id="PF12706">
    <property type="entry name" value="Lactamase_B_2"/>
    <property type="match status" value="1"/>
</dbReference>
<dbReference type="EMBL" id="UOEJ01000151">
    <property type="protein sequence ID" value="VAW01674.1"/>
    <property type="molecule type" value="Genomic_DNA"/>
</dbReference>
<dbReference type="Gene3D" id="3.60.15.10">
    <property type="entry name" value="Ribonuclease Z/Hydroxyacylglutathione hydrolase-like"/>
    <property type="match status" value="1"/>
</dbReference>